<dbReference type="PANTHER" id="PTHR18964">
    <property type="entry name" value="ROK (REPRESSOR, ORF, KINASE) FAMILY"/>
    <property type="match status" value="1"/>
</dbReference>
<name>A0A7W6H6I2_9HYPH</name>
<accession>A0A7W6H6I2</accession>
<dbReference type="InterPro" id="IPR043129">
    <property type="entry name" value="ATPase_NBD"/>
</dbReference>
<organism evidence="2 3">
    <name type="scientific">Aureimonas pseudogalii</name>
    <dbReference type="NCBI Taxonomy" id="1744844"/>
    <lineage>
        <taxon>Bacteria</taxon>
        <taxon>Pseudomonadati</taxon>
        <taxon>Pseudomonadota</taxon>
        <taxon>Alphaproteobacteria</taxon>
        <taxon>Hyphomicrobiales</taxon>
        <taxon>Aurantimonadaceae</taxon>
        <taxon>Aureimonas</taxon>
    </lineage>
</organism>
<keyword evidence="2" id="KW-0808">Transferase</keyword>
<protein>
    <submittedName>
        <fullName evidence="2">Putative NBD/HSP70 family sugar kinase</fullName>
    </submittedName>
</protein>
<dbReference type="Proteomes" id="UP000542776">
    <property type="component" value="Unassembled WGS sequence"/>
</dbReference>
<keyword evidence="3" id="KW-1185">Reference proteome</keyword>
<sequence length="413" mass="43443">MLDPGSIASTPRRIRLGNEVAALSALYRSGRLSRADLARELRLNRSSSGHIVAGLTAGGLVREVAVARAGGAAQRAGRPGILLELVPDAAVFVGIEIGVEHLGFVELDLAGNVVDRGIEPYDGPSIPLDEAFALAGRWATGRLAPERWARCEGVGVSVPAQMDKTGFIRIAPLLGWRDVHPAERLRGALPSGVPVLAQNDANAFAIGDTYMRGAPRGGVTLFLVMESGIGGGIVVDGTLFRGGNGLAGEIGHLRIPYEAGGERSLEQVIGREAILSAYRALSPRSDPSFEQFLADVEHRAPAAVAIGETWAKALAFGLVQACRIVDPDRIVLGGSVALLYPLVAARVALHLAEIQEPSFPLPLIVVNENAAFGSAFGAACMMHQRYLSLESQRFNEDVVPADLPAAGDDPAMP</sequence>
<dbReference type="Gene3D" id="3.30.420.40">
    <property type="match status" value="2"/>
</dbReference>
<dbReference type="Gene3D" id="1.10.10.10">
    <property type="entry name" value="Winged helix-like DNA-binding domain superfamily/Winged helix DNA-binding domain"/>
    <property type="match status" value="1"/>
</dbReference>
<proteinExistence type="inferred from homology"/>
<dbReference type="SUPFAM" id="SSF53067">
    <property type="entry name" value="Actin-like ATPase domain"/>
    <property type="match status" value="1"/>
</dbReference>
<evidence type="ECO:0000256" key="1">
    <source>
        <dbReference type="ARBA" id="ARBA00006479"/>
    </source>
</evidence>
<dbReference type="RefSeq" id="WP_183201051.1">
    <property type="nucleotide sequence ID" value="NZ_JACIEK010000010.1"/>
</dbReference>
<reference evidence="2 3" key="1">
    <citation type="submission" date="2020-08" db="EMBL/GenBank/DDBJ databases">
        <title>Genomic Encyclopedia of Type Strains, Phase IV (KMG-IV): sequencing the most valuable type-strain genomes for metagenomic binning, comparative biology and taxonomic classification.</title>
        <authorList>
            <person name="Goeker M."/>
        </authorList>
    </citation>
    <scope>NUCLEOTIDE SEQUENCE [LARGE SCALE GENOMIC DNA]</scope>
    <source>
        <strain evidence="2 3">DSM 102238</strain>
    </source>
</reference>
<comment type="caution">
    <text evidence="2">The sequence shown here is derived from an EMBL/GenBank/DDBJ whole genome shotgun (WGS) entry which is preliminary data.</text>
</comment>
<comment type="similarity">
    <text evidence="1">Belongs to the ROK (NagC/XylR) family.</text>
</comment>
<dbReference type="InterPro" id="IPR036390">
    <property type="entry name" value="WH_DNA-bd_sf"/>
</dbReference>
<dbReference type="PROSITE" id="PS01125">
    <property type="entry name" value="ROK"/>
    <property type="match status" value="1"/>
</dbReference>
<dbReference type="InterPro" id="IPR036388">
    <property type="entry name" value="WH-like_DNA-bd_sf"/>
</dbReference>
<dbReference type="InterPro" id="IPR000600">
    <property type="entry name" value="ROK"/>
</dbReference>
<dbReference type="EMBL" id="JACIEK010000010">
    <property type="protein sequence ID" value="MBB3999504.1"/>
    <property type="molecule type" value="Genomic_DNA"/>
</dbReference>
<evidence type="ECO:0000313" key="2">
    <source>
        <dbReference type="EMBL" id="MBB3999504.1"/>
    </source>
</evidence>
<dbReference type="Pfam" id="PF00480">
    <property type="entry name" value="ROK"/>
    <property type="match status" value="1"/>
</dbReference>
<keyword evidence="2" id="KW-0418">Kinase</keyword>
<dbReference type="GO" id="GO:0016301">
    <property type="term" value="F:kinase activity"/>
    <property type="evidence" value="ECO:0007669"/>
    <property type="project" value="UniProtKB-KW"/>
</dbReference>
<dbReference type="PANTHER" id="PTHR18964:SF149">
    <property type="entry name" value="BIFUNCTIONAL UDP-N-ACETYLGLUCOSAMINE 2-EPIMERASE_N-ACETYLMANNOSAMINE KINASE"/>
    <property type="match status" value="1"/>
</dbReference>
<dbReference type="InterPro" id="IPR049874">
    <property type="entry name" value="ROK_cs"/>
</dbReference>
<dbReference type="SUPFAM" id="SSF46785">
    <property type="entry name" value="Winged helix' DNA-binding domain"/>
    <property type="match status" value="1"/>
</dbReference>
<dbReference type="AlphaFoldDB" id="A0A7W6H6I2"/>
<gene>
    <name evidence="2" type="ORF">GGR04_003374</name>
</gene>
<evidence type="ECO:0000313" key="3">
    <source>
        <dbReference type="Proteomes" id="UP000542776"/>
    </source>
</evidence>